<dbReference type="Gene3D" id="1.10.443.10">
    <property type="entry name" value="Intergrase catalytic core"/>
    <property type="match status" value="1"/>
</dbReference>
<dbReference type="GO" id="GO:0006310">
    <property type="term" value="P:DNA recombination"/>
    <property type="evidence" value="ECO:0007669"/>
    <property type="project" value="UniProtKB-KW"/>
</dbReference>
<proteinExistence type="inferred from homology"/>
<evidence type="ECO:0000313" key="8">
    <source>
        <dbReference type="EMBL" id="TXH85592.1"/>
    </source>
</evidence>
<keyword evidence="2" id="KW-0229">DNA integration</keyword>
<dbReference type="Gene3D" id="1.10.150.130">
    <property type="match status" value="1"/>
</dbReference>
<dbReference type="PROSITE" id="PS51900">
    <property type="entry name" value="CB"/>
    <property type="match status" value="1"/>
</dbReference>
<dbReference type="PANTHER" id="PTHR30629:SF2">
    <property type="entry name" value="PROPHAGE INTEGRASE INTS-RELATED"/>
    <property type="match status" value="1"/>
</dbReference>
<dbReference type="Pfam" id="PF22022">
    <property type="entry name" value="Phage_int_M"/>
    <property type="match status" value="1"/>
</dbReference>
<keyword evidence="4" id="KW-0233">DNA recombination</keyword>
<dbReference type="InterPro" id="IPR025166">
    <property type="entry name" value="Integrase_DNA_bind_dom"/>
</dbReference>
<evidence type="ECO:0000256" key="1">
    <source>
        <dbReference type="ARBA" id="ARBA00008857"/>
    </source>
</evidence>
<dbReference type="CDD" id="cd00801">
    <property type="entry name" value="INT_P4_C"/>
    <property type="match status" value="1"/>
</dbReference>
<dbReference type="GO" id="GO:0003677">
    <property type="term" value="F:DNA binding"/>
    <property type="evidence" value="ECO:0007669"/>
    <property type="project" value="UniProtKB-UniRule"/>
</dbReference>
<organism evidence="8 9">
    <name type="scientific">Thauera aminoaromatica</name>
    <dbReference type="NCBI Taxonomy" id="164330"/>
    <lineage>
        <taxon>Bacteria</taxon>
        <taxon>Pseudomonadati</taxon>
        <taxon>Pseudomonadota</taxon>
        <taxon>Betaproteobacteria</taxon>
        <taxon>Rhodocyclales</taxon>
        <taxon>Zoogloeaceae</taxon>
        <taxon>Thauera</taxon>
    </lineage>
</organism>
<dbReference type="PROSITE" id="PS51898">
    <property type="entry name" value="TYR_RECOMBINASE"/>
    <property type="match status" value="1"/>
</dbReference>
<dbReference type="AlphaFoldDB" id="A0A5C7SQ98"/>
<evidence type="ECO:0000313" key="9">
    <source>
        <dbReference type="Proteomes" id="UP000321192"/>
    </source>
</evidence>
<evidence type="ECO:0000259" key="6">
    <source>
        <dbReference type="PROSITE" id="PS51898"/>
    </source>
</evidence>
<dbReference type="Pfam" id="PF13356">
    <property type="entry name" value="Arm-DNA-bind_3"/>
    <property type="match status" value="1"/>
</dbReference>
<feature type="domain" description="Tyr recombinase" evidence="6">
    <location>
        <begin position="209"/>
        <end position="395"/>
    </location>
</feature>
<dbReference type="Gene3D" id="3.30.160.390">
    <property type="entry name" value="Integrase, DNA-binding domain"/>
    <property type="match status" value="1"/>
</dbReference>
<dbReference type="SUPFAM" id="SSF56349">
    <property type="entry name" value="DNA breaking-rejoining enzymes"/>
    <property type="match status" value="1"/>
</dbReference>
<name>A0A5C7SQ98_THASP</name>
<dbReference type="InterPro" id="IPR053876">
    <property type="entry name" value="Phage_int_M"/>
</dbReference>
<protein>
    <submittedName>
        <fullName evidence="8">Site-specific integrase</fullName>
    </submittedName>
</protein>
<dbReference type="GO" id="GO:0015074">
    <property type="term" value="P:DNA integration"/>
    <property type="evidence" value="ECO:0007669"/>
    <property type="project" value="UniProtKB-KW"/>
</dbReference>
<dbReference type="InterPro" id="IPR050808">
    <property type="entry name" value="Phage_Integrase"/>
</dbReference>
<dbReference type="InterPro" id="IPR002104">
    <property type="entry name" value="Integrase_catalytic"/>
</dbReference>
<dbReference type="InterPro" id="IPR010998">
    <property type="entry name" value="Integrase_recombinase_N"/>
</dbReference>
<evidence type="ECO:0000256" key="2">
    <source>
        <dbReference type="ARBA" id="ARBA00022908"/>
    </source>
</evidence>
<dbReference type="InterPro" id="IPR038488">
    <property type="entry name" value="Integrase_DNA-bd_sf"/>
</dbReference>
<keyword evidence="3 5" id="KW-0238">DNA-binding</keyword>
<evidence type="ECO:0000256" key="3">
    <source>
        <dbReference type="ARBA" id="ARBA00023125"/>
    </source>
</evidence>
<evidence type="ECO:0000256" key="4">
    <source>
        <dbReference type="ARBA" id="ARBA00023172"/>
    </source>
</evidence>
<dbReference type="Pfam" id="PF00589">
    <property type="entry name" value="Phage_integrase"/>
    <property type="match status" value="1"/>
</dbReference>
<dbReference type="EMBL" id="SSFD01000141">
    <property type="protein sequence ID" value="TXH85592.1"/>
    <property type="molecule type" value="Genomic_DNA"/>
</dbReference>
<dbReference type="InterPro" id="IPR044068">
    <property type="entry name" value="CB"/>
</dbReference>
<dbReference type="PANTHER" id="PTHR30629">
    <property type="entry name" value="PROPHAGE INTEGRASE"/>
    <property type="match status" value="1"/>
</dbReference>
<dbReference type="Proteomes" id="UP000321192">
    <property type="component" value="Unassembled WGS sequence"/>
</dbReference>
<reference evidence="8 9" key="1">
    <citation type="submission" date="2018-09" db="EMBL/GenBank/DDBJ databases">
        <title>Metagenome Assembled Genomes from an Advanced Water Purification Facility.</title>
        <authorList>
            <person name="Stamps B.W."/>
            <person name="Spear J.R."/>
        </authorList>
    </citation>
    <scope>NUCLEOTIDE SEQUENCE [LARGE SCALE GENOMIC DNA]</scope>
    <source>
        <strain evidence="8">Bin_27_1</strain>
    </source>
</reference>
<evidence type="ECO:0000256" key="5">
    <source>
        <dbReference type="PROSITE-ProRule" id="PRU01248"/>
    </source>
</evidence>
<comment type="caution">
    <text evidence="8">The sequence shown here is derived from an EMBL/GenBank/DDBJ whole genome shotgun (WGS) entry which is preliminary data.</text>
</comment>
<gene>
    <name evidence="8" type="ORF">E6Q80_09525</name>
</gene>
<dbReference type="InterPro" id="IPR011010">
    <property type="entry name" value="DNA_brk_join_enz"/>
</dbReference>
<feature type="domain" description="Core-binding (CB)" evidence="7">
    <location>
        <begin position="103"/>
        <end position="183"/>
    </location>
</feature>
<accession>A0A5C7SQ98</accession>
<dbReference type="InterPro" id="IPR013762">
    <property type="entry name" value="Integrase-like_cat_sf"/>
</dbReference>
<sequence>MNVGKLTDIELRKWIKAGAPVAKSDGGGLYFTMSANQARDRAGSWIVRYRFDGKGRELTLGRYPEISLAVARGLAMEARAKIQQGTDVAREKQKTRITRAAAKSFRELAADYMDKTFPRLSESTAKQRRRYIEGPIAARLGAIPAREVTTADVVALLEGVGARSANVAEMVFTALSEIFKHGLARHVVTANPCTGISVSAICGKPEPRRQRLKLTEAELRALLPALPSIGTENALSVKLLLVTCTRIGELTRAEWKDVSLERAEWFVPDENSKTGKGFTIPLPPCAAEWMRSLHVLACGSRYVLPARNKHHKHGGADRHFEQRSLNNILHKLCDELGAKVRRFTPHDLRSTARSHLAALGVPVLIAERCLNHALGGLVAVYDQHDYMTERRAALELWAAFLLACEEGREWVAPGGKVVPIRGHAA</sequence>
<comment type="similarity">
    <text evidence="1">Belongs to the 'phage' integrase family.</text>
</comment>
<evidence type="ECO:0000259" key="7">
    <source>
        <dbReference type="PROSITE" id="PS51900"/>
    </source>
</evidence>